<evidence type="ECO:0000313" key="8">
    <source>
        <dbReference type="EMBL" id="KAK6473741.1"/>
    </source>
</evidence>
<keyword evidence="4" id="KW-0539">Nucleus</keyword>
<sequence length="439" mass="49270">MKQNFSVPGFLSKLWALVEDHSTNDLICWSRNGSCFLVSNELRFSKEVLPLYFKHNNMASFVRQLNMYGFHKVVHVDMGLPREQEEVIEFQHPHFRCGETQLLGNIRRKVSISRGEEVKLKQQEMSKILLEVMQVKGRQQVADSKLLAIKQENETLWNEVSSLRQKHHQQHKITHKIIHFIASMVQSKSVSGIKRKLPLMHNSSGIYHSSPKYSCPIRIESDQEPSAIQGNLQNSSVYPGGVIISDITHVLERRAVGPWQGDPGCSGAFDVNWRPSEPETLLKQEIDHLVPSAAPCALAPSDLYHSLLEESGTAGPEEASTEWGEIVDHLAQKHCSLSSSPHVNMELLQDLLAPCLGPSCLETARPWDMKRHKMARKEPGCSQTPEVNEMVQYEEDILPSLLALSLRAGRGGLGLSPLSRTPENHLLNTQPGERGETQG</sequence>
<feature type="region of interest" description="Disordered" evidence="6">
    <location>
        <begin position="414"/>
        <end position="439"/>
    </location>
</feature>
<keyword evidence="9" id="KW-1185">Reference proteome</keyword>
<dbReference type="PANTHER" id="PTHR10015">
    <property type="entry name" value="HEAT SHOCK TRANSCRIPTION FACTOR"/>
    <property type="match status" value="1"/>
</dbReference>
<evidence type="ECO:0000256" key="3">
    <source>
        <dbReference type="ARBA" id="ARBA00023125"/>
    </source>
</evidence>
<organism evidence="8 9">
    <name type="scientific">Huso huso</name>
    <name type="common">Beluga</name>
    <name type="synonym">Acipenser huso</name>
    <dbReference type="NCBI Taxonomy" id="61971"/>
    <lineage>
        <taxon>Eukaryota</taxon>
        <taxon>Metazoa</taxon>
        <taxon>Chordata</taxon>
        <taxon>Craniata</taxon>
        <taxon>Vertebrata</taxon>
        <taxon>Euteleostomi</taxon>
        <taxon>Actinopterygii</taxon>
        <taxon>Chondrostei</taxon>
        <taxon>Acipenseriformes</taxon>
        <taxon>Acipenseridae</taxon>
        <taxon>Huso</taxon>
    </lineage>
</organism>
<name>A0ABR0YMC6_HUSHU</name>
<dbReference type="PRINTS" id="PR00056">
    <property type="entry name" value="HSFDOMAIN"/>
</dbReference>
<reference evidence="8 9" key="1">
    <citation type="submission" date="2021-05" db="EMBL/GenBank/DDBJ databases">
        <authorList>
            <person name="Zahm M."/>
            <person name="Klopp C."/>
            <person name="Cabau C."/>
            <person name="Kuhl H."/>
            <person name="Suciu R."/>
            <person name="Ciorpac M."/>
            <person name="Holostenco D."/>
            <person name="Gessner J."/>
            <person name="Wuertz S."/>
            <person name="Hohne C."/>
            <person name="Stock M."/>
            <person name="Gislard M."/>
            <person name="Lluch J."/>
            <person name="Milhes M."/>
            <person name="Lampietro C."/>
            <person name="Lopez Roques C."/>
            <person name="Donnadieu C."/>
            <person name="Du K."/>
            <person name="Schartl M."/>
            <person name="Guiguen Y."/>
        </authorList>
    </citation>
    <scope>NUCLEOTIDE SEQUENCE [LARGE SCALE GENOMIC DNA]</scope>
    <source>
        <strain evidence="8">Hh-F2</strain>
        <tissue evidence="8">Blood</tissue>
    </source>
</reference>
<proteinExistence type="inferred from homology"/>
<dbReference type="SMART" id="SM00415">
    <property type="entry name" value="HSF"/>
    <property type="match status" value="1"/>
</dbReference>
<dbReference type="InterPro" id="IPR036390">
    <property type="entry name" value="WH_DNA-bd_sf"/>
</dbReference>
<gene>
    <name evidence="8" type="ORF">HHUSO_G27237</name>
</gene>
<dbReference type="Proteomes" id="UP001369086">
    <property type="component" value="Unassembled WGS sequence"/>
</dbReference>
<comment type="similarity">
    <text evidence="2 5">Belongs to the HSF family.</text>
</comment>
<evidence type="ECO:0000256" key="4">
    <source>
        <dbReference type="ARBA" id="ARBA00023242"/>
    </source>
</evidence>
<protein>
    <submittedName>
        <fullName evidence="8">Heat shock factor protein 1-like isoform X2</fullName>
    </submittedName>
</protein>
<dbReference type="Pfam" id="PF00447">
    <property type="entry name" value="HSF_DNA-bind"/>
    <property type="match status" value="1"/>
</dbReference>
<comment type="caution">
    <text evidence="8">The sequence shown here is derived from an EMBL/GenBank/DDBJ whole genome shotgun (WGS) entry which is preliminary data.</text>
</comment>
<accession>A0ABR0YMC6</accession>
<dbReference type="PANTHER" id="PTHR10015:SF457">
    <property type="entry name" value="HEAT SHOCK FACTOR PROTEIN 1-LIKE"/>
    <property type="match status" value="1"/>
</dbReference>
<dbReference type="PROSITE" id="PS00434">
    <property type="entry name" value="HSF_DOMAIN"/>
    <property type="match status" value="1"/>
</dbReference>
<dbReference type="InterPro" id="IPR036388">
    <property type="entry name" value="WH-like_DNA-bd_sf"/>
</dbReference>
<evidence type="ECO:0000256" key="1">
    <source>
        <dbReference type="ARBA" id="ARBA00004123"/>
    </source>
</evidence>
<dbReference type="SUPFAM" id="SSF46785">
    <property type="entry name" value="Winged helix' DNA-binding domain"/>
    <property type="match status" value="1"/>
</dbReference>
<keyword evidence="3" id="KW-0238">DNA-binding</keyword>
<evidence type="ECO:0000313" key="9">
    <source>
        <dbReference type="Proteomes" id="UP001369086"/>
    </source>
</evidence>
<feature type="domain" description="HSF-type DNA-binding" evidence="7">
    <location>
        <begin position="49"/>
        <end position="73"/>
    </location>
</feature>
<evidence type="ECO:0000259" key="7">
    <source>
        <dbReference type="PROSITE" id="PS00434"/>
    </source>
</evidence>
<comment type="subcellular location">
    <subcellularLocation>
        <location evidence="1">Nucleus</location>
    </subcellularLocation>
</comment>
<dbReference type="EMBL" id="JAHFZB010000027">
    <property type="protein sequence ID" value="KAK6473741.1"/>
    <property type="molecule type" value="Genomic_DNA"/>
</dbReference>
<dbReference type="InterPro" id="IPR000232">
    <property type="entry name" value="HSF_DNA-bd"/>
</dbReference>
<evidence type="ECO:0000256" key="5">
    <source>
        <dbReference type="RuleBase" id="RU004020"/>
    </source>
</evidence>
<evidence type="ECO:0000256" key="6">
    <source>
        <dbReference type="SAM" id="MobiDB-lite"/>
    </source>
</evidence>
<dbReference type="Gene3D" id="1.10.10.10">
    <property type="entry name" value="Winged helix-like DNA-binding domain superfamily/Winged helix DNA-binding domain"/>
    <property type="match status" value="1"/>
</dbReference>
<evidence type="ECO:0000256" key="2">
    <source>
        <dbReference type="ARBA" id="ARBA00006403"/>
    </source>
</evidence>